<keyword evidence="1" id="KW-0732">Signal</keyword>
<dbReference type="InterPro" id="IPR032466">
    <property type="entry name" value="Metal_Hydrolase"/>
</dbReference>
<dbReference type="InterPro" id="IPR051781">
    <property type="entry name" value="Metallo-dep_Hydrolase"/>
</dbReference>
<dbReference type="InterPro" id="IPR006680">
    <property type="entry name" value="Amidohydro-rel"/>
</dbReference>
<dbReference type="SUPFAM" id="SSF51556">
    <property type="entry name" value="Metallo-dependent hydrolases"/>
    <property type="match status" value="1"/>
</dbReference>
<dbReference type="Pfam" id="PF01979">
    <property type="entry name" value="Amidohydro_1"/>
    <property type="match status" value="1"/>
</dbReference>
<dbReference type="PANTHER" id="PTHR43135">
    <property type="entry name" value="ALPHA-D-RIBOSE 1-METHYLPHOSPHONATE 5-TRIPHOSPHATE DIPHOSPHATASE"/>
    <property type="match status" value="1"/>
</dbReference>
<dbReference type="PANTHER" id="PTHR43135:SF3">
    <property type="entry name" value="ALPHA-D-RIBOSE 1-METHYLPHOSPHONATE 5-TRIPHOSPHATE DIPHOSPHATASE"/>
    <property type="match status" value="1"/>
</dbReference>
<dbReference type="Gene3D" id="2.30.40.10">
    <property type="entry name" value="Urease, subunit C, domain 1"/>
    <property type="match status" value="1"/>
</dbReference>
<accession>A0A154BMW9</accession>
<dbReference type="GO" id="GO:0016810">
    <property type="term" value="F:hydrolase activity, acting on carbon-nitrogen (but not peptide) bonds"/>
    <property type="evidence" value="ECO:0007669"/>
    <property type="project" value="InterPro"/>
</dbReference>
<dbReference type="SUPFAM" id="SSF51338">
    <property type="entry name" value="Composite domain of metallo-dependent hydrolases"/>
    <property type="match status" value="1"/>
</dbReference>
<dbReference type="Gene3D" id="3.20.20.140">
    <property type="entry name" value="Metal-dependent hydrolases"/>
    <property type="match status" value="1"/>
</dbReference>
<feature type="domain" description="Amidohydrolase-related" evidence="2">
    <location>
        <begin position="78"/>
        <end position="427"/>
    </location>
</feature>
<comment type="caution">
    <text evidence="3">The sequence shown here is derived from an EMBL/GenBank/DDBJ whole genome shotgun (WGS) entry which is preliminary data.</text>
</comment>
<feature type="signal peptide" evidence="1">
    <location>
        <begin position="1"/>
        <end position="22"/>
    </location>
</feature>
<evidence type="ECO:0000313" key="4">
    <source>
        <dbReference type="Proteomes" id="UP000076268"/>
    </source>
</evidence>
<evidence type="ECO:0000259" key="2">
    <source>
        <dbReference type="Pfam" id="PF01979"/>
    </source>
</evidence>
<feature type="chain" id="PRO_5007594765" description="Amidohydrolase-related domain-containing protein" evidence="1">
    <location>
        <begin position="23"/>
        <end position="433"/>
    </location>
</feature>
<dbReference type="AlphaFoldDB" id="A0A154BMW9"/>
<dbReference type="EMBL" id="LSGP01000025">
    <property type="protein sequence ID" value="KYZ75272.1"/>
    <property type="molecule type" value="Genomic_DNA"/>
</dbReference>
<proteinExistence type="predicted"/>
<sequence length="433" mass="45922">MRIIISLLLVLVMLSATCAGMAAPGQTTVILAGDYWDGLANRPQGYVEILVVDGKIAEIGKSVIRPEGAKIIDLSTRFVMPGFIDTHIHLTGGPKVVANLASLNDAALALAGVSACEKVLNNGFTTVRDAGDFSINAWVVAELKKAVEAGDIRGPRIVHGGHMISAVGGHFDFSGLLRNGITMQQVSVAEGVIEVKRVVHSEVSHGAEWIKVAGSGGFMSPSDGPDDVSYSQEEMNALVAAARDLGKHVLVHAYGDEAVHRAAIAGVRSIEHGSLSSVSTLEMLAQKGIYMVPTQIAVVANARETAKGNLNMYVPEWTREKNVKYAGKILECANNLAKSDVRIALGTDLGTFDFSVNGATEFSEMVRNGISPLRALKAGTSVAAEMLELNTGSIIVGKRADLVAMPGNPFEDISVTEKVNFVMKDGVVYREDK</sequence>
<name>A0A154BMW9_ANASB</name>
<organism evidence="3 4">
    <name type="scientific">Anaerosporomusa subterranea</name>
    <dbReference type="NCBI Taxonomy" id="1794912"/>
    <lineage>
        <taxon>Bacteria</taxon>
        <taxon>Bacillati</taxon>
        <taxon>Bacillota</taxon>
        <taxon>Negativicutes</taxon>
        <taxon>Acetonemataceae</taxon>
        <taxon>Anaerosporomusa</taxon>
    </lineage>
</organism>
<dbReference type="CDD" id="cd01299">
    <property type="entry name" value="Met_dep_hydrolase_A"/>
    <property type="match status" value="1"/>
</dbReference>
<protein>
    <recommendedName>
        <fullName evidence="2">Amidohydrolase-related domain-containing protein</fullName>
    </recommendedName>
</protein>
<evidence type="ECO:0000256" key="1">
    <source>
        <dbReference type="SAM" id="SignalP"/>
    </source>
</evidence>
<keyword evidence="4" id="KW-1185">Reference proteome</keyword>
<dbReference type="STRING" id="1794912.AXX12_14025"/>
<dbReference type="Proteomes" id="UP000076268">
    <property type="component" value="Unassembled WGS sequence"/>
</dbReference>
<dbReference type="InterPro" id="IPR057744">
    <property type="entry name" value="OTAase-like"/>
</dbReference>
<gene>
    <name evidence="3" type="ORF">AXX12_14025</name>
</gene>
<evidence type="ECO:0000313" key="3">
    <source>
        <dbReference type="EMBL" id="KYZ75272.1"/>
    </source>
</evidence>
<reference evidence="3 4" key="1">
    <citation type="submission" date="2016-02" db="EMBL/GenBank/DDBJ databases">
        <title>Anaerosporomusa subterraneum gen. nov., sp. nov., a spore-forming obligate anaerobe isolated from saprolite.</title>
        <authorList>
            <person name="Choi J.K."/>
            <person name="Shah M."/>
            <person name="Yee N."/>
        </authorList>
    </citation>
    <scope>NUCLEOTIDE SEQUENCE [LARGE SCALE GENOMIC DNA]</scope>
    <source>
        <strain evidence="3 4">RU4</strain>
    </source>
</reference>
<dbReference type="InterPro" id="IPR011059">
    <property type="entry name" value="Metal-dep_hydrolase_composite"/>
</dbReference>